<evidence type="ECO:0000256" key="2">
    <source>
        <dbReference type="ARBA" id="ARBA00023125"/>
    </source>
</evidence>
<dbReference type="InterPro" id="IPR058245">
    <property type="entry name" value="NreC/VraR/RcsB-like_REC"/>
</dbReference>
<dbReference type="PRINTS" id="PR00038">
    <property type="entry name" value="HTHLUXR"/>
</dbReference>
<keyword evidence="2" id="KW-0238">DNA-binding</keyword>
<dbReference type="InterPro" id="IPR000792">
    <property type="entry name" value="Tscrpt_reg_LuxR_C"/>
</dbReference>
<sequence>MIRVVVVDDHPVFRKGLVALLRASEIEVVAEAASGREAIEVVGRERPDVVLMDLGLPELGGVAATEHIVAAYGPISVVAITMYDDEQSVAAALAAGASGYVVKDSEPDQIVAAIRATLSGALWLGAGVPRPGFAPASEAVRALGGGPWRFTPREDAIARLLAKGLANPVIAERLGLSAKTVANYVSGIITKVGAADRAEATRLIRDPPGPEPV</sequence>
<evidence type="ECO:0000256" key="3">
    <source>
        <dbReference type="PROSITE-ProRule" id="PRU00169"/>
    </source>
</evidence>
<dbReference type="PROSITE" id="PS50043">
    <property type="entry name" value="HTH_LUXR_2"/>
    <property type="match status" value="1"/>
</dbReference>
<feature type="domain" description="Response regulatory" evidence="5">
    <location>
        <begin position="3"/>
        <end position="118"/>
    </location>
</feature>
<evidence type="ECO:0000313" key="7">
    <source>
        <dbReference type="Proteomes" id="UP001523369"/>
    </source>
</evidence>
<feature type="domain" description="HTH luxR-type" evidence="4">
    <location>
        <begin position="143"/>
        <end position="208"/>
    </location>
</feature>
<proteinExistence type="predicted"/>
<dbReference type="Gene3D" id="3.40.50.2300">
    <property type="match status" value="1"/>
</dbReference>
<dbReference type="Pfam" id="PF00196">
    <property type="entry name" value="GerE"/>
    <property type="match status" value="1"/>
</dbReference>
<keyword evidence="7" id="KW-1185">Reference proteome</keyword>
<evidence type="ECO:0000313" key="6">
    <source>
        <dbReference type="EMBL" id="MCO8273666.1"/>
    </source>
</evidence>
<protein>
    <submittedName>
        <fullName evidence="6">Response regulator transcription factor</fullName>
    </submittedName>
</protein>
<dbReference type="CDD" id="cd17535">
    <property type="entry name" value="REC_NarL-like"/>
    <property type="match status" value="1"/>
</dbReference>
<dbReference type="InterPro" id="IPR001789">
    <property type="entry name" value="Sig_transdc_resp-reg_receiver"/>
</dbReference>
<dbReference type="InterPro" id="IPR016032">
    <property type="entry name" value="Sig_transdc_resp-reg_C-effctor"/>
</dbReference>
<evidence type="ECO:0000259" key="4">
    <source>
        <dbReference type="PROSITE" id="PS50043"/>
    </source>
</evidence>
<dbReference type="Proteomes" id="UP001523369">
    <property type="component" value="Unassembled WGS sequence"/>
</dbReference>
<dbReference type="EMBL" id="JAMYJR010000027">
    <property type="protein sequence ID" value="MCO8273666.1"/>
    <property type="molecule type" value="Genomic_DNA"/>
</dbReference>
<comment type="caution">
    <text evidence="6">The sequence shown here is derived from an EMBL/GenBank/DDBJ whole genome shotgun (WGS) entry which is preliminary data.</text>
</comment>
<keyword evidence="1 3" id="KW-0597">Phosphoprotein</keyword>
<dbReference type="PROSITE" id="PS50110">
    <property type="entry name" value="RESPONSE_REGULATORY"/>
    <property type="match status" value="1"/>
</dbReference>
<reference evidence="6 7" key="1">
    <citation type="submission" date="2022-06" db="EMBL/GenBank/DDBJ databases">
        <title>New Species of the Genus Actinoplanes, ActinopZanes ferrugineus.</title>
        <authorList>
            <person name="Ding P."/>
        </authorList>
    </citation>
    <scope>NUCLEOTIDE SEQUENCE [LARGE SCALE GENOMIC DNA]</scope>
    <source>
        <strain evidence="6 7">TRM88003</strain>
    </source>
</reference>
<dbReference type="SUPFAM" id="SSF52172">
    <property type="entry name" value="CheY-like"/>
    <property type="match status" value="1"/>
</dbReference>
<dbReference type="InterPro" id="IPR011006">
    <property type="entry name" value="CheY-like_superfamily"/>
</dbReference>
<name>A0ABT1DUF2_9ACTN</name>
<evidence type="ECO:0000256" key="1">
    <source>
        <dbReference type="ARBA" id="ARBA00022553"/>
    </source>
</evidence>
<feature type="modified residue" description="4-aspartylphosphate" evidence="3">
    <location>
        <position position="53"/>
    </location>
</feature>
<dbReference type="RefSeq" id="WP_253239745.1">
    <property type="nucleotide sequence ID" value="NZ_JAMYJR010000027.1"/>
</dbReference>
<gene>
    <name evidence="6" type="ORF">M1L60_24015</name>
</gene>
<dbReference type="SMART" id="SM00448">
    <property type="entry name" value="REC"/>
    <property type="match status" value="1"/>
</dbReference>
<organism evidence="6 7">
    <name type="scientific">Paractinoplanes aksuensis</name>
    <dbReference type="NCBI Taxonomy" id="2939490"/>
    <lineage>
        <taxon>Bacteria</taxon>
        <taxon>Bacillati</taxon>
        <taxon>Actinomycetota</taxon>
        <taxon>Actinomycetes</taxon>
        <taxon>Micromonosporales</taxon>
        <taxon>Micromonosporaceae</taxon>
        <taxon>Paractinoplanes</taxon>
    </lineage>
</organism>
<dbReference type="Pfam" id="PF00072">
    <property type="entry name" value="Response_reg"/>
    <property type="match status" value="1"/>
</dbReference>
<dbReference type="InterPro" id="IPR039420">
    <property type="entry name" value="WalR-like"/>
</dbReference>
<evidence type="ECO:0000259" key="5">
    <source>
        <dbReference type="PROSITE" id="PS50110"/>
    </source>
</evidence>
<accession>A0ABT1DUF2</accession>
<dbReference type="PANTHER" id="PTHR43214:SF43">
    <property type="entry name" value="TWO-COMPONENT RESPONSE REGULATOR"/>
    <property type="match status" value="1"/>
</dbReference>
<dbReference type="SUPFAM" id="SSF46894">
    <property type="entry name" value="C-terminal effector domain of the bipartite response regulators"/>
    <property type="match status" value="1"/>
</dbReference>
<dbReference type="PANTHER" id="PTHR43214">
    <property type="entry name" value="TWO-COMPONENT RESPONSE REGULATOR"/>
    <property type="match status" value="1"/>
</dbReference>
<dbReference type="SMART" id="SM00421">
    <property type="entry name" value="HTH_LUXR"/>
    <property type="match status" value="1"/>
</dbReference>
<dbReference type="CDD" id="cd06170">
    <property type="entry name" value="LuxR_C_like"/>
    <property type="match status" value="1"/>
</dbReference>